<organism evidence="1 2">
    <name type="scientific">Macrosiphum euphorbiae</name>
    <name type="common">potato aphid</name>
    <dbReference type="NCBI Taxonomy" id="13131"/>
    <lineage>
        <taxon>Eukaryota</taxon>
        <taxon>Metazoa</taxon>
        <taxon>Ecdysozoa</taxon>
        <taxon>Arthropoda</taxon>
        <taxon>Hexapoda</taxon>
        <taxon>Insecta</taxon>
        <taxon>Pterygota</taxon>
        <taxon>Neoptera</taxon>
        <taxon>Paraneoptera</taxon>
        <taxon>Hemiptera</taxon>
        <taxon>Sternorrhyncha</taxon>
        <taxon>Aphidomorpha</taxon>
        <taxon>Aphidoidea</taxon>
        <taxon>Aphididae</taxon>
        <taxon>Macrosiphini</taxon>
        <taxon>Macrosiphum</taxon>
    </lineage>
</organism>
<proteinExistence type="predicted"/>
<name>A0AAV0XYP1_9HEMI</name>
<keyword evidence="2" id="KW-1185">Reference proteome</keyword>
<evidence type="ECO:0000313" key="1">
    <source>
        <dbReference type="EMBL" id="CAI6373680.1"/>
    </source>
</evidence>
<gene>
    <name evidence="1" type="ORF">MEUPH1_LOCUS27395</name>
</gene>
<sequence length="108" mass="12356">MDIAVLVYYTHSTGSLYTSTVLMGFGHRIQRSPDIVVRRRNNRTETQGIDGFVGVYIVYAWSVVDLHFGIFIRMENLRIAEYTLSDHVHMPCDFHSRVSSVAGFLSEK</sequence>
<accession>A0AAV0XYP1</accession>
<evidence type="ECO:0000313" key="2">
    <source>
        <dbReference type="Proteomes" id="UP001160148"/>
    </source>
</evidence>
<dbReference type="AlphaFoldDB" id="A0AAV0XYP1"/>
<reference evidence="1 2" key="1">
    <citation type="submission" date="2023-01" db="EMBL/GenBank/DDBJ databases">
        <authorList>
            <person name="Whitehead M."/>
        </authorList>
    </citation>
    <scope>NUCLEOTIDE SEQUENCE [LARGE SCALE GENOMIC DNA]</scope>
</reference>
<protein>
    <submittedName>
        <fullName evidence="1">Uncharacterized protein</fullName>
    </submittedName>
</protein>
<comment type="caution">
    <text evidence="1">The sequence shown here is derived from an EMBL/GenBank/DDBJ whole genome shotgun (WGS) entry which is preliminary data.</text>
</comment>
<dbReference type="EMBL" id="CARXXK010001109">
    <property type="protein sequence ID" value="CAI6373680.1"/>
    <property type="molecule type" value="Genomic_DNA"/>
</dbReference>
<dbReference type="Proteomes" id="UP001160148">
    <property type="component" value="Unassembled WGS sequence"/>
</dbReference>